<evidence type="ECO:0000259" key="11">
    <source>
        <dbReference type="PROSITE" id="PS51918"/>
    </source>
</evidence>
<keyword evidence="9 10" id="KW-0143">Chaperone</keyword>
<reference evidence="13" key="1">
    <citation type="submission" date="2017-05" db="EMBL/GenBank/DDBJ databases">
        <title>Dechlorination kinetics govern the competition between two new strains of the genus Sulfurospirillum.</title>
        <authorList>
            <person name="Buttet G.F."/>
            <person name="Murray A.M."/>
            <person name="Goris T."/>
            <person name="Burion M."/>
            <person name="Lin B."/>
            <person name="Rolle M."/>
            <person name="Maillard J."/>
        </authorList>
    </citation>
    <scope>NUCLEOTIDE SEQUENCE [LARGE SCALE GENOMIC DNA]</scope>
    <source>
        <strain evidence="13">SL2-1</strain>
    </source>
</reference>
<dbReference type="InterPro" id="IPR034505">
    <property type="entry name" value="Coproporphyrinogen-III_oxidase"/>
</dbReference>
<dbReference type="GO" id="GO:0046872">
    <property type="term" value="F:metal ion binding"/>
    <property type="evidence" value="ECO:0007669"/>
    <property type="project" value="UniProtKB-UniRule"/>
</dbReference>
<evidence type="ECO:0000256" key="5">
    <source>
        <dbReference type="ARBA" id="ARBA00022691"/>
    </source>
</evidence>
<dbReference type="SFLD" id="SFLDG01065">
    <property type="entry name" value="anaerobic_coproporphyrinogen-I"/>
    <property type="match status" value="1"/>
</dbReference>
<dbReference type="SUPFAM" id="SSF102114">
    <property type="entry name" value="Radical SAM enzymes"/>
    <property type="match status" value="1"/>
</dbReference>
<dbReference type="InterPro" id="IPR004559">
    <property type="entry name" value="HemW-like"/>
</dbReference>
<keyword evidence="13" id="KW-1185">Reference proteome</keyword>
<evidence type="ECO:0000256" key="9">
    <source>
        <dbReference type="ARBA" id="ARBA00023186"/>
    </source>
</evidence>
<keyword evidence="4 10" id="KW-0349">Heme</keyword>
<dbReference type="GO" id="GO:0004109">
    <property type="term" value="F:coproporphyrinogen oxidase activity"/>
    <property type="evidence" value="ECO:0007669"/>
    <property type="project" value="InterPro"/>
</dbReference>
<dbReference type="InterPro" id="IPR006638">
    <property type="entry name" value="Elp3/MiaA/NifB-like_rSAM"/>
</dbReference>
<dbReference type="InterPro" id="IPR058240">
    <property type="entry name" value="rSAM_sf"/>
</dbReference>
<dbReference type="EMBL" id="CP021416">
    <property type="protein sequence ID" value="ARU48983.1"/>
    <property type="molecule type" value="Genomic_DNA"/>
</dbReference>
<evidence type="ECO:0000256" key="1">
    <source>
        <dbReference type="ARBA" id="ARBA00001966"/>
    </source>
</evidence>
<comment type="function">
    <text evidence="10">Probably acts as a heme chaperone, transferring heme to an unknown acceptor. Binds one molecule of heme per monomer, possibly covalently. Binds 1 [4Fe-4S] cluster. The cluster is coordinated with 3 cysteines and an exchangeable S-adenosyl-L-methionine.</text>
</comment>
<evidence type="ECO:0000313" key="13">
    <source>
        <dbReference type="Proteomes" id="UP000196005"/>
    </source>
</evidence>
<keyword evidence="12" id="KW-0560">Oxidoreductase</keyword>
<keyword evidence="5 10" id="KW-0949">S-adenosyl-L-methionine</keyword>
<evidence type="ECO:0000256" key="2">
    <source>
        <dbReference type="ARBA" id="ARBA00006100"/>
    </source>
</evidence>
<dbReference type="PANTHER" id="PTHR13932:SF5">
    <property type="entry name" value="RADICAL S-ADENOSYL METHIONINE DOMAIN-CONTAINING PROTEIN 1, MITOCHONDRIAL"/>
    <property type="match status" value="1"/>
</dbReference>
<evidence type="ECO:0000256" key="7">
    <source>
        <dbReference type="ARBA" id="ARBA00023004"/>
    </source>
</evidence>
<dbReference type="GO" id="GO:0005737">
    <property type="term" value="C:cytoplasm"/>
    <property type="evidence" value="ECO:0007669"/>
    <property type="project" value="UniProtKB-SubCell"/>
</dbReference>
<dbReference type="GO" id="GO:0051539">
    <property type="term" value="F:4 iron, 4 sulfur cluster binding"/>
    <property type="evidence" value="ECO:0007669"/>
    <property type="project" value="UniProtKB-UniRule"/>
</dbReference>
<feature type="domain" description="Radical SAM core" evidence="11">
    <location>
        <begin position="1"/>
        <end position="227"/>
    </location>
</feature>
<dbReference type="Proteomes" id="UP000196005">
    <property type="component" value="Chromosome"/>
</dbReference>
<dbReference type="KEGG" id="suls:Sdiek1_1824"/>
<comment type="similarity">
    <text evidence="2">Belongs to the anaerobic coproporphyrinogen-III oxidase family. HemW subfamily.</text>
</comment>
<keyword evidence="10" id="KW-0004">4Fe-4S</keyword>
<dbReference type="RefSeq" id="WP_087438804.1">
    <property type="nucleotide sequence ID" value="NZ_CP021416.1"/>
</dbReference>
<keyword evidence="8 10" id="KW-0411">Iron-sulfur</keyword>
<dbReference type="OrthoDB" id="9808022at2"/>
<keyword evidence="7 10" id="KW-0408">Iron</keyword>
<keyword evidence="6 10" id="KW-0479">Metal-binding</keyword>
<dbReference type="Pfam" id="PF04055">
    <property type="entry name" value="Radical_SAM"/>
    <property type="match status" value="1"/>
</dbReference>
<dbReference type="AlphaFoldDB" id="A0A1Y0HP51"/>
<dbReference type="InterPro" id="IPR013785">
    <property type="entry name" value="Aldolase_TIM"/>
</dbReference>
<dbReference type="Gene3D" id="3.20.20.70">
    <property type="entry name" value="Aldolase class I"/>
    <property type="match status" value="1"/>
</dbReference>
<accession>A0A1Y0HP51</accession>
<evidence type="ECO:0000256" key="4">
    <source>
        <dbReference type="ARBA" id="ARBA00022617"/>
    </source>
</evidence>
<keyword evidence="10" id="KW-0963">Cytoplasm</keyword>
<comment type="subcellular location">
    <subcellularLocation>
        <location evidence="10">Cytoplasm</location>
    </subcellularLocation>
</comment>
<sequence length="351" mass="40102">MLAYLHIPFCDSKCHYCAFNSYENKGTLKQNYMHHITTQLRFELEKFNAEKESITSLFIGGGTPSTIPASWYEPFFKMITPYLSQDAEVTSEANPHSATQEWIQTMKALGVNRLSFGVQSFNAEKLIFLGRNHTPKIALQAIHNASEAGIQNISLDLIYGTALDTPSLLEEDLHIASSLPINHLSAYALTLEEATPFYKRKDVTNDSEELAKTFVQAIIQAGFPQYEISNFGRYQSIHNKGYWEHQDYLGIGAGAVGFLNNKRFYPSKEIETYIQNPLFQEIETLSREDLHIETLFLGLRSNIGIVLDEFSPKERERVNLLIREKKLTCKDNRVFNNDYFLSDEIALFITQ</sequence>
<dbReference type="PANTHER" id="PTHR13932">
    <property type="entry name" value="COPROPORPHYRINIGEN III OXIDASE"/>
    <property type="match status" value="1"/>
</dbReference>
<evidence type="ECO:0000256" key="10">
    <source>
        <dbReference type="RuleBase" id="RU364116"/>
    </source>
</evidence>
<evidence type="ECO:0000313" key="12">
    <source>
        <dbReference type="EMBL" id="ARU48983.1"/>
    </source>
</evidence>
<comment type="cofactor">
    <cofactor evidence="1">
        <name>[4Fe-4S] cluster</name>
        <dbReference type="ChEBI" id="CHEBI:49883"/>
    </cofactor>
</comment>
<dbReference type="GO" id="GO:0006779">
    <property type="term" value="P:porphyrin-containing compound biosynthetic process"/>
    <property type="evidence" value="ECO:0007669"/>
    <property type="project" value="InterPro"/>
</dbReference>
<dbReference type="CDD" id="cd01335">
    <property type="entry name" value="Radical_SAM"/>
    <property type="match status" value="1"/>
</dbReference>
<dbReference type="SFLD" id="SFLDF00562">
    <property type="entry name" value="HemN-like__clustered_with_heat"/>
    <property type="match status" value="1"/>
</dbReference>
<evidence type="ECO:0000256" key="8">
    <source>
        <dbReference type="ARBA" id="ARBA00023014"/>
    </source>
</evidence>
<dbReference type="NCBIfam" id="TIGR00539">
    <property type="entry name" value="hemN_rel"/>
    <property type="match status" value="1"/>
</dbReference>
<proteinExistence type="inferred from homology"/>
<name>A0A1Y0HP51_9BACT</name>
<evidence type="ECO:0000256" key="6">
    <source>
        <dbReference type="ARBA" id="ARBA00022723"/>
    </source>
</evidence>
<dbReference type="SFLD" id="SFLDS00029">
    <property type="entry name" value="Radical_SAM"/>
    <property type="match status" value="1"/>
</dbReference>
<dbReference type="PROSITE" id="PS51918">
    <property type="entry name" value="RADICAL_SAM"/>
    <property type="match status" value="1"/>
</dbReference>
<dbReference type="SFLD" id="SFLDG01082">
    <property type="entry name" value="B12-binding_domain_containing"/>
    <property type="match status" value="1"/>
</dbReference>
<protein>
    <recommendedName>
        <fullName evidence="3 10">Heme chaperone HemW</fullName>
    </recommendedName>
</protein>
<organism evidence="12 13">
    <name type="scientific">Sulfurospirillum diekertiae</name>
    <dbReference type="NCBI Taxonomy" id="1854492"/>
    <lineage>
        <taxon>Bacteria</taxon>
        <taxon>Pseudomonadati</taxon>
        <taxon>Campylobacterota</taxon>
        <taxon>Epsilonproteobacteria</taxon>
        <taxon>Campylobacterales</taxon>
        <taxon>Sulfurospirillaceae</taxon>
        <taxon>Sulfurospirillum</taxon>
    </lineage>
</organism>
<evidence type="ECO:0000256" key="3">
    <source>
        <dbReference type="ARBA" id="ARBA00017228"/>
    </source>
</evidence>
<dbReference type="SMART" id="SM00729">
    <property type="entry name" value="Elp3"/>
    <property type="match status" value="1"/>
</dbReference>
<gene>
    <name evidence="12" type="ORF">Sdiek1_1824</name>
</gene>
<dbReference type="InterPro" id="IPR007197">
    <property type="entry name" value="rSAM"/>
</dbReference>